<dbReference type="RefSeq" id="WP_307260075.1">
    <property type="nucleotide sequence ID" value="NZ_JAUSVL010000001.1"/>
</dbReference>
<evidence type="ECO:0000256" key="1">
    <source>
        <dbReference type="ARBA" id="ARBA00022818"/>
    </source>
</evidence>
<evidence type="ECO:0000259" key="5">
    <source>
        <dbReference type="PROSITE" id="PS51554"/>
    </source>
</evidence>
<dbReference type="AlphaFoldDB" id="A0AAE3VDZ6"/>
<dbReference type="Proteomes" id="UP001238163">
    <property type="component" value="Unassembled WGS sequence"/>
</dbReference>
<feature type="domain" description="Glycine radical" evidence="4">
    <location>
        <begin position="626"/>
        <end position="747"/>
    </location>
</feature>
<dbReference type="PROSITE" id="PS51554">
    <property type="entry name" value="PFL"/>
    <property type="match status" value="1"/>
</dbReference>
<dbReference type="EMBL" id="JAUSVL010000001">
    <property type="protein sequence ID" value="MDQ0288740.1"/>
    <property type="molecule type" value="Genomic_DNA"/>
</dbReference>
<keyword evidence="7" id="KW-1185">Reference proteome</keyword>
<dbReference type="GO" id="GO:0008861">
    <property type="term" value="F:formate C-acetyltransferase activity"/>
    <property type="evidence" value="ECO:0007669"/>
    <property type="project" value="UniProtKB-EC"/>
</dbReference>
<keyword evidence="6" id="KW-0808">Transferase</keyword>
<dbReference type="SUPFAM" id="SSF51998">
    <property type="entry name" value="PFL-like glycyl radical enzymes"/>
    <property type="match status" value="1"/>
</dbReference>
<evidence type="ECO:0000313" key="7">
    <source>
        <dbReference type="Proteomes" id="UP001238163"/>
    </source>
</evidence>
<organism evidence="6 7">
    <name type="scientific">Oligosphaera ethanolica</name>
    <dbReference type="NCBI Taxonomy" id="760260"/>
    <lineage>
        <taxon>Bacteria</taxon>
        <taxon>Pseudomonadati</taxon>
        <taxon>Lentisphaerota</taxon>
        <taxon>Oligosphaeria</taxon>
        <taxon>Oligosphaerales</taxon>
        <taxon>Oligosphaeraceae</taxon>
        <taxon>Oligosphaera</taxon>
    </lineage>
</organism>
<dbReference type="PANTHER" id="PTHR43641">
    <property type="entry name" value="FORMATE ACETYLTRANSFERASE 3-RELATED"/>
    <property type="match status" value="1"/>
</dbReference>
<dbReference type="InterPro" id="IPR001150">
    <property type="entry name" value="Gly_radical"/>
</dbReference>
<keyword evidence="6" id="KW-0012">Acyltransferase</keyword>
<gene>
    <name evidence="6" type="ORF">J3R75_000847</name>
</gene>
<evidence type="ECO:0000259" key="4">
    <source>
        <dbReference type="PROSITE" id="PS51149"/>
    </source>
</evidence>
<dbReference type="InterPro" id="IPR051215">
    <property type="entry name" value="GRE"/>
</dbReference>
<feature type="domain" description="PFL" evidence="5">
    <location>
        <begin position="1"/>
        <end position="619"/>
    </location>
</feature>
<evidence type="ECO:0000256" key="3">
    <source>
        <dbReference type="PROSITE-ProRule" id="PRU00493"/>
    </source>
</evidence>
<dbReference type="GO" id="GO:0005829">
    <property type="term" value="C:cytosol"/>
    <property type="evidence" value="ECO:0007669"/>
    <property type="project" value="TreeGrafter"/>
</dbReference>
<proteinExistence type="predicted"/>
<dbReference type="InterPro" id="IPR004184">
    <property type="entry name" value="PFL_dom"/>
</dbReference>
<sequence length="751" mass="83364">MAELLWHTFARDRAELDRQYEAPAYREASGLVYDDLEKGALALAEGLAGEPHPVVKARAFAFILANARLAVNPLDWFGFHFDVVKVVGKADIGWHVRMILGRLSGKWINELCQGSVQPYVSERARQGRDDGLFVMYPDYAHSSPNWDDLLALGLPGLLARTRHFRCEQTELTPAQTAFYDGIEISYEAMIGFAERLAAEVSLHAAGSAKMQRLADALRRLAVAAPVNTYEALVLAMFYWKLQENVEMARVRTLGDMGVLYNGFYQRDVASGAATREQIKELFKYFLNHFAAMHVLYQQPMYFGSMDAAGKVQITELSRLIFDAYDECGLYDPKLQVCIAEATPDAFIKRVLEAIRGGNSSISLINSENAIASLLKCGMSLEDARTFVMTGCWDYAVRNEAKTIPLRLNLPKVVELTLNNGVDPLTGHRLGPATGEAESLVSFEAFYVAFKRQLADITQYMMAIANCFEPFLHEFNPTSLYSATIAESLLRGVDAYAFGAKVCSTVFNVSCLATTVDSLAAVKKYVYDRSDISLPALAAALRQDWQGAEELRERIRADRDKYGSGSALADELMVDLTDYTTSLINNQPNGRGGFYKQGQISIDFNVKFGAKTGATPDGRRCGEPHSKNLSATVGMDRQGLTGLINSVTKMDMSNFNHAGMLDFIMHPSAVQGDDGLEIMLALVRTYFRKGGHSIQGNVFDARLLRDAQAHPDRYATLQVRVCGWNVYFVNLSRKEQDLFIAQAEHLEKMGAH</sequence>
<dbReference type="GO" id="GO:0016829">
    <property type="term" value="F:lyase activity"/>
    <property type="evidence" value="ECO:0007669"/>
    <property type="project" value="UniProtKB-KW"/>
</dbReference>
<evidence type="ECO:0000313" key="6">
    <source>
        <dbReference type="EMBL" id="MDQ0288740.1"/>
    </source>
</evidence>
<keyword evidence="2" id="KW-0456">Lyase</keyword>
<protein>
    <submittedName>
        <fullName evidence="6">Formate C-acetyltransferase</fullName>
        <ecNumber evidence="6">2.3.1.54</ecNumber>
    </submittedName>
</protein>
<dbReference type="Gene3D" id="3.20.70.20">
    <property type="match status" value="1"/>
</dbReference>
<dbReference type="Pfam" id="PF02901">
    <property type="entry name" value="PFL-like"/>
    <property type="match status" value="1"/>
</dbReference>
<accession>A0AAE3VDZ6</accession>
<keyword evidence="1 3" id="KW-0556">Organic radical</keyword>
<dbReference type="PROSITE" id="PS51149">
    <property type="entry name" value="GLY_RADICAL_2"/>
    <property type="match status" value="1"/>
</dbReference>
<comment type="caution">
    <text evidence="6">The sequence shown here is derived from an EMBL/GenBank/DDBJ whole genome shotgun (WGS) entry which is preliminary data.</text>
</comment>
<dbReference type="PANTHER" id="PTHR43641:SF2">
    <property type="entry name" value="DEHYDRATASE YBIW-RELATED"/>
    <property type="match status" value="1"/>
</dbReference>
<feature type="modified residue" description="Glycine radical" evidence="3">
    <location>
        <position position="722"/>
    </location>
</feature>
<evidence type="ECO:0000256" key="2">
    <source>
        <dbReference type="ARBA" id="ARBA00023239"/>
    </source>
</evidence>
<dbReference type="EC" id="2.3.1.54" evidence="6"/>
<name>A0AAE3VDZ6_9BACT</name>
<dbReference type="Pfam" id="PF01228">
    <property type="entry name" value="Gly_radical"/>
    <property type="match status" value="1"/>
</dbReference>
<reference evidence="6" key="1">
    <citation type="submission" date="2023-07" db="EMBL/GenBank/DDBJ databases">
        <title>Genomic Encyclopedia of Type Strains, Phase IV (KMG-IV): sequencing the most valuable type-strain genomes for metagenomic binning, comparative biology and taxonomic classification.</title>
        <authorList>
            <person name="Goeker M."/>
        </authorList>
    </citation>
    <scope>NUCLEOTIDE SEQUENCE</scope>
    <source>
        <strain evidence="6">DSM 24202</strain>
    </source>
</reference>